<dbReference type="NCBIfam" id="TIGR01744">
    <property type="entry name" value="XPRTase"/>
    <property type="match status" value="1"/>
</dbReference>
<evidence type="ECO:0000313" key="8">
    <source>
        <dbReference type="Proteomes" id="UP000887043"/>
    </source>
</evidence>
<keyword evidence="4 5" id="KW-0660">Purine salvage</keyword>
<comment type="subcellular location">
    <subcellularLocation>
        <location evidence="5">Cytoplasm</location>
    </subcellularLocation>
</comment>
<protein>
    <recommendedName>
        <fullName evidence="5 6">Xanthine phosphoribosyltransferase</fullName>
        <shortName evidence="5">XPRTase</shortName>
        <ecNumber evidence="5 6">2.4.2.22</ecNumber>
    </recommendedName>
</protein>
<evidence type="ECO:0000313" key="7">
    <source>
        <dbReference type="EMBL" id="GJG26910.1"/>
    </source>
</evidence>
<dbReference type="InterPro" id="IPR029057">
    <property type="entry name" value="PRTase-like"/>
</dbReference>
<proteinExistence type="inferred from homology"/>
<dbReference type="InterPro" id="IPR010079">
    <property type="entry name" value="Xanthine_PRibTrfase"/>
</dbReference>
<dbReference type="SUPFAM" id="SSF53271">
    <property type="entry name" value="PRTase-like"/>
    <property type="match status" value="1"/>
</dbReference>
<gene>
    <name evidence="5 7" type="primary">xpt</name>
    <name evidence="7" type="ORF">PRRU23_06100</name>
</gene>
<reference evidence="7" key="1">
    <citation type="submission" date="2021-08" db="EMBL/GenBank/DDBJ databases">
        <title>Prevotella lacticifex sp. nov., isolated from rumen of cow.</title>
        <authorList>
            <person name="Shinkai T."/>
            <person name="Ikeyama N."/>
            <person name="Kumagai M."/>
            <person name="Ohmori H."/>
            <person name="Sakamoto M."/>
            <person name="Ohkuma M."/>
            <person name="Mitsumori M."/>
        </authorList>
    </citation>
    <scope>NUCLEOTIDE SEQUENCE</scope>
    <source>
        <strain evidence="7">DSM 11371</strain>
    </source>
</reference>
<sequence>MRFNALDKLEIIKIFFVHLHASNIKMREMDILKERILKDGKCLPGGILKVDSFVNHQMDPNLLKKEAIEFIRLFSDTKITKILTIEASGIAPSIIVGLLLDLPVVFAKKKTPSTMDNMYRTKIHSFTKQRDYNVVIAKEYLSPDDRVLFIDDFLAYGNAAKGIADICQQAGAELVGMGFIIEKAFQHGREVLENMGIRVESLAIVDSLDNCEIKLR</sequence>
<feature type="binding site" evidence="5">
    <location>
        <position position="48"/>
    </location>
    <ligand>
        <name>xanthine</name>
        <dbReference type="ChEBI" id="CHEBI:17712"/>
    </ligand>
</feature>
<dbReference type="Proteomes" id="UP000887043">
    <property type="component" value="Unassembled WGS sequence"/>
</dbReference>
<feature type="binding site" evidence="5">
    <location>
        <position position="55"/>
    </location>
    <ligand>
        <name>xanthine</name>
        <dbReference type="ChEBI" id="CHEBI:17712"/>
    </ligand>
</feature>
<dbReference type="GO" id="GO:0046110">
    <property type="term" value="P:xanthine metabolic process"/>
    <property type="evidence" value="ECO:0007669"/>
    <property type="project" value="UniProtKB-UniRule"/>
</dbReference>
<comment type="subunit">
    <text evidence="5">Homodimer.</text>
</comment>
<evidence type="ECO:0000256" key="5">
    <source>
        <dbReference type="HAMAP-Rule" id="MF_01184"/>
    </source>
</evidence>
<dbReference type="AlphaFoldDB" id="A0AA37I0R8"/>
<dbReference type="GO" id="GO:0000310">
    <property type="term" value="F:xanthine phosphoribosyltransferase activity"/>
    <property type="evidence" value="ECO:0007669"/>
    <property type="project" value="UniProtKB-UniRule"/>
</dbReference>
<evidence type="ECO:0000256" key="6">
    <source>
        <dbReference type="NCBIfam" id="TIGR01744"/>
    </source>
</evidence>
<comment type="similarity">
    <text evidence="5">Belongs to the purine/pyrimidine phosphoribosyltransferase family. Xpt subfamily.</text>
</comment>
<dbReference type="NCBIfam" id="NF006671">
    <property type="entry name" value="PRK09219.1"/>
    <property type="match status" value="1"/>
</dbReference>
<comment type="caution">
    <text evidence="7">The sequence shown here is derived from an EMBL/GenBank/DDBJ whole genome shotgun (WGS) entry which is preliminary data.</text>
</comment>
<comment type="catalytic activity">
    <reaction evidence="5">
        <text>XMP + diphosphate = xanthine + 5-phospho-alpha-D-ribose 1-diphosphate</text>
        <dbReference type="Rhea" id="RHEA:10800"/>
        <dbReference type="ChEBI" id="CHEBI:17712"/>
        <dbReference type="ChEBI" id="CHEBI:33019"/>
        <dbReference type="ChEBI" id="CHEBI:57464"/>
        <dbReference type="ChEBI" id="CHEBI:58017"/>
        <dbReference type="EC" id="2.4.2.22"/>
    </reaction>
</comment>
<dbReference type="HAMAP" id="MF_01184">
    <property type="entry name" value="XPRTase"/>
    <property type="match status" value="1"/>
</dbReference>
<dbReference type="GO" id="GO:0005737">
    <property type="term" value="C:cytoplasm"/>
    <property type="evidence" value="ECO:0007669"/>
    <property type="project" value="UniProtKB-SubCell"/>
</dbReference>
<dbReference type="Gene3D" id="3.40.50.2020">
    <property type="match status" value="1"/>
</dbReference>
<dbReference type="PANTHER" id="PTHR43864">
    <property type="entry name" value="HYPOXANTHINE/GUANINE PHOSPHORIBOSYLTRANSFERASE"/>
    <property type="match status" value="1"/>
</dbReference>
<keyword evidence="2 5" id="KW-0328">Glycosyltransferase</keyword>
<dbReference type="PANTHER" id="PTHR43864:SF1">
    <property type="entry name" value="XANTHINE PHOSPHORIBOSYLTRANSFERASE"/>
    <property type="match status" value="1"/>
</dbReference>
<evidence type="ECO:0000256" key="2">
    <source>
        <dbReference type="ARBA" id="ARBA00022676"/>
    </source>
</evidence>
<comment type="pathway">
    <text evidence="5">Purine metabolism; XMP biosynthesis via salvage pathway; XMP from xanthine: step 1/1.</text>
</comment>
<dbReference type="InterPro" id="IPR000836">
    <property type="entry name" value="PRTase_dom"/>
</dbReference>
<comment type="function">
    <text evidence="5">Converts the preformed base xanthine, a product of nucleic acid breakdown, to xanthosine 5'-monophosphate (XMP), so it can be reused for RNA or DNA synthesis.</text>
</comment>
<dbReference type="GO" id="GO:0006166">
    <property type="term" value="P:purine ribonucleoside salvage"/>
    <property type="evidence" value="ECO:0007669"/>
    <property type="project" value="UniProtKB-KW"/>
</dbReference>
<evidence type="ECO:0000256" key="4">
    <source>
        <dbReference type="ARBA" id="ARBA00022726"/>
    </source>
</evidence>
<dbReference type="EC" id="2.4.2.22" evidence="5 6"/>
<dbReference type="GO" id="GO:0032265">
    <property type="term" value="P:XMP salvage"/>
    <property type="evidence" value="ECO:0007669"/>
    <property type="project" value="UniProtKB-UniRule"/>
</dbReference>
<keyword evidence="3 5" id="KW-0808">Transferase</keyword>
<evidence type="ECO:0000256" key="3">
    <source>
        <dbReference type="ARBA" id="ARBA00022679"/>
    </source>
</evidence>
<feature type="binding site" evidence="5">
    <location>
        <position position="183"/>
    </location>
    <ligand>
        <name>xanthine</name>
        <dbReference type="ChEBI" id="CHEBI:17712"/>
    </ligand>
</feature>
<dbReference type="CDD" id="cd06223">
    <property type="entry name" value="PRTases_typeI"/>
    <property type="match status" value="1"/>
</dbReference>
<name>A0AA37I0R8_SEGBR</name>
<dbReference type="InterPro" id="IPR050118">
    <property type="entry name" value="Pur/Pyrimidine_PRTase"/>
</dbReference>
<keyword evidence="1 5" id="KW-0963">Cytoplasm</keyword>
<feature type="binding site" evidence="5">
    <location>
        <begin position="155"/>
        <end position="159"/>
    </location>
    <ligand>
        <name>5-phospho-alpha-D-ribose 1-diphosphate</name>
        <dbReference type="ChEBI" id="CHEBI:58017"/>
    </ligand>
</feature>
<dbReference type="EMBL" id="BPTR01000001">
    <property type="protein sequence ID" value="GJG26910.1"/>
    <property type="molecule type" value="Genomic_DNA"/>
</dbReference>
<evidence type="ECO:0000256" key="1">
    <source>
        <dbReference type="ARBA" id="ARBA00022490"/>
    </source>
</evidence>
<accession>A0AA37I0R8</accession>
<organism evidence="7 8">
    <name type="scientific">Segatella bryantii</name>
    <name type="common">Prevotella bryantii</name>
    <dbReference type="NCBI Taxonomy" id="77095"/>
    <lineage>
        <taxon>Bacteria</taxon>
        <taxon>Pseudomonadati</taxon>
        <taxon>Bacteroidota</taxon>
        <taxon>Bacteroidia</taxon>
        <taxon>Bacteroidales</taxon>
        <taxon>Prevotellaceae</taxon>
        <taxon>Segatella</taxon>
    </lineage>
</organism>